<dbReference type="RefSeq" id="WP_202234176.1">
    <property type="nucleotide sequence ID" value="NZ_AP018365.1"/>
</dbReference>
<dbReference type="Proteomes" id="UP000595703">
    <property type="component" value="Chromosome"/>
</dbReference>
<sequence>MSIRRAATALGAISLGLISLTACTKPTAEATVTVGSKSVMASASKGCYAKGALLPQTVFAKCLQEKPTHHITVPVGDTVRIGVDPSIADKGWLIVQNTSLANDEVLKDKTYFTVDSAELFHVQDPQTGQTSPVSSVTLNIVESSDTTGAKVTRVVSFELRRDH</sequence>
<evidence type="ECO:0000313" key="3">
    <source>
        <dbReference type="Proteomes" id="UP000595703"/>
    </source>
</evidence>
<reference evidence="2 3" key="2">
    <citation type="journal article" date="2011" name="J. Antibiot.">
        <title>Furaquinocins I and J: novel polyketide isoprenoid hybrid compounds from Streptomyces reveromyceticus SN-593.</title>
        <authorList>
            <person name="Panthee S."/>
            <person name="Takahashi S."/>
            <person name="Takagi H."/>
            <person name="Nogawa T."/>
            <person name="Oowada E."/>
            <person name="Uramoto M."/>
            <person name="Osada H."/>
        </authorList>
    </citation>
    <scope>NUCLEOTIDE SEQUENCE [LARGE SCALE GENOMIC DNA]</scope>
    <source>
        <strain evidence="2 3">SN-593</strain>
    </source>
</reference>
<proteinExistence type="predicted"/>
<reference evidence="2 3" key="4">
    <citation type="journal article" date="2020" name="Sci. Rep.">
        <title>beta-carboline chemical signals induce reveromycin production through a LuxR family regulator in Streptomyces sp. SN-593.</title>
        <authorList>
            <person name="Panthee S."/>
            <person name="Kito N."/>
            <person name="Hayashi T."/>
            <person name="Shimizu T."/>
            <person name="Ishikawa J."/>
            <person name="Hamamoto H."/>
            <person name="Osada H."/>
            <person name="Takahashi S."/>
        </authorList>
    </citation>
    <scope>NUCLEOTIDE SEQUENCE [LARGE SCALE GENOMIC DNA]</scope>
    <source>
        <strain evidence="2 3">SN-593</strain>
    </source>
</reference>
<reference evidence="2 3" key="3">
    <citation type="journal article" date="2011" name="Nat. Chem. Biol.">
        <title>Reveromycin A biosynthesis uses RevG and RevJ for stereospecific spiroacetal formation.</title>
        <authorList>
            <person name="Takahashi S."/>
            <person name="Toyoda A."/>
            <person name="Sekiyama Y."/>
            <person name="Takagi H."/>
            <person name="Nogawa T."/>
            <person name="Uramoto M."/>
            <person name="Suzuki R."/>
            <person name="Koshino H."/>
            <person name="Kumano T."/>
            <person name="Panthee S."/>
            <person name="Dairi T."/>
            <person name="Ishikawa J."/>
            <person name="Ikeda H."/>
            <person name="Sakaki Y."/>
            <person name="Osada H."/>
        </authorList>
    </citation>
    <scope>NUCLEOTIDE SEQUENCE [LARGE SCALE GENOMIC DNA]</scope>
    <source>
        <strain evidence="2 3">SN-593</strain>
    </source>
</reference>
<keyword evidence="2" id="KW-0449">Lipoprotein</keyword>
<accession>A0A7U3USN5</accession>
<feature type="signal peptide" evidence="1">
    <location>
        <begin position="1"/>
        <end position="24"/>
    </location>
</feature>
<dbReference type="AlphaFoldDB" id="A0A7U3USN5"/>
<evidence type="ECO:0000256" key="1">
    <source>
        <dbReference type="SAM" id="SignalP"/>
    </source>
</evidence>
<dbReference type="KEGG" id="arev:RVR_3947"/>
<keyword evidence="1" id="KW-0732">Signal</keyword>
<keyword evidence="3" id="KW-1185">Reference proteome</keyword>
<dbReference type="EMBL" id="AP018365">
    <property type="protein sequence ID" value="BBA97956.1"/>
    <property type="molecule type" value="Genomic_DNA"/>
</dbReference>
<protein>
    <submittedName>
        <fullName evidence="2">Putative lipoprotein</fullName>
    </submittedName>
</protein>
<evidence type="ECO:0000313" key="2">
    <source>
        <dbReference type="EMBL" id="BBA97956.1"/>
    </source>
</evidence>
<gene>
    <name evidence="2" type="ORF">RVR_3947</name>
</gene>
<organism evidence="2 3">
    <name type="scientific">Actinacidiphila reveromycinica</name>
    <dbReference type="NCBI Taxonomy" id="659352"/>
    <lineage>
        <taxon>Bacteria</taxon>
        <taxon>Bacillati</taxon>
        <taxon>Actinomycetota</taxon>
        <taxon>Actinomycetes</taxon>
        <taxon>Kitasatosporales</taxon>
        <taxon>Streptomycetaceae</taxon>
        <taxon>Actinacidiphila</taxon>
    </lineage>
</organism>
<reference evidence="2 3" key="1">
    <citation type="journal article" date="2010" name="J. Bacteriol.">
        <title>Biochemical characterization of a novel indole prenyltransferase from Streptomyces sp. SN-593.</title>
        <authorList>
            <person name="Takahashi S."/>
            <person name="Takagi H."/>
            <person name="Toyoda A."/>
            <person name="Uramoto M."/>
            <person name="Nogawa T."/>
            <person name="Ueki M."/>
            <person name="Sakaki Y."/>
            <person name="Osada H."/>
        </authorList>
    </citation>
    <scope>NUCLEOTIDE SEQUENCE [LARGE SCALE GENOMIC DNA]</scope>
    <source>
        <strain evidence="2 3">SN-593</strain>
    </source>
</reference>
<feature type="chain" id="PRO_5038428414" evidence="1">
    <location>
        <begin position="25"/>
        <end position="163"/>
    </location>
</feature>
<dbReference type="PROSITE" id="PS51257">
    <property type="entry name" value="PROKAR_LIPOPROTEIN"/>
    <property type="match status" value="1"/>
</dbReference>
<name>A0A7U3USN5_9ACTN</name>